<comment type="caution">
    <text evidence="1">The sequence shown here is derived from an EMBL/GenBank/DDBJ whole genome shotgun (WGS) entry which is preliminary data.</text>
</comment>
<reference evidence="1 2" key="1">
    <citation type="journal article" date="2016" name="Nat. Commun.">
        <title>Thousands of microbial genomes shed light on interconnected biogeochemical processes in an aquifer system.</title>
        <authorList>
            <person name="Anantharaman K."/>
            <person name="Brown C.T."/>
            <person name="Hug L.A."/>
            <person name="Sharon I."/>
            <person name="Castelle C.J."/>
            <person name="Probst A.J."/>
            <person name="Thomas B.C."/>
            <person name="Singh A."/>
            <person name="Wilkins M.J."/>
            <person name="Karaoz U."/>
            <person name="Brodie E.L."/>
            <person name="Williams K.H."/>
            <person name="Hubbard S.S."/>
            <person name="Banfield J.F."/>
        </authorList>
    </citation>
    <scope>NUCLEOTIDE SEQUENCE [LARGE SCALE GENOMIC DNA]</scope>
</reference>
<name>A0A1G2D2K6_9BACT</name>
<dbReference type="STRING" id="1798661.A3D65_00725"/>
<evidence type="ECO:0000313" key="1">
    <source>
        <dbReference type="EMBL" id="OGZ07200.1"/>
    </source>
</evidence>
<evidence type="ECO:0008006" key="3">
    <source>
        <dbReference type="Google" id="ProtNLM"/>
    </source>
</evidence>
<dbReference type="GO" id="GO:0016020">
    <property type="term" value="C:membrane"/>
    <property type="evidence" value="ECO:0007669"/>
    <property type="project" value="InterPro"/>
</dbReference>
<organism evidence="1 2">
    <name type="scientific">Candidatus Lloydbacteria bacterium RIFCSPHIGHO2_02_FULL_50_13</name>
    <dbReference type="NCBI Taxonomy" id="1798661"/>
    <lineage>
        <taxon>Bacteria</taxon>
        <taxon>Candidatus Lloydiibacteriota</taxon>
    </lineage>
</organism>
<dbReference type="EMBL" id="MHLL01000066">
    <property type="protein sequence ID" value="OGZ07200.1"/>
    <property type="molecule type" value="Genomic_DNA"/>
</dbReference>
<gene>
    <name evidence="1" type="ORF">A3D65_00725</name>
</gene>
<dbReference type="GO" id="GO:0047355">
    <property type="term" value="F:CDP-glycerol glycerophosphotransferase activity"/>
    <property type="evidence" value="ECO:0007669"/>
    <property type="project" value="InterPro"/>
</dbReference>
<dbReference type="SUPFAM" id="SSF53756">
    <property type="entry name" value="UDP-Glycosyltransferase/glycogen phosphorylase"/>
    <property type="match status" value="1"/>
</dbReference>
<dbReference type="Gene3D" id="3.40.50.12580">
    <property type="match status" value="1"/>
</dbReference>
<protein>
    <recommendedName>
        <fullName evidence="3">CDP-glycerol glycerophosphotransferase</fullName>
    </recommendedName>
</protein>
<evidence type="ECO:0000313" key="2">
    <source>
        <dbReference type="Proteomes" id="UP000177996"/>
    </source>
</evidence>
<dbReference type="InterPro" id="IPR007554">
    <property type="entry name" value="Glycerophosphate_synth"/>
</dbReference>
<dbReference type="Proteomes" id="UP000177996">
    <property type="component" value="Unassembled WGS sequence"/>
</dbReference>
<dbReference type="PANTHER" id="PTHR37316">
    <property type="entry name" value="TEICHOIC ACID GLYCEROL-PHOSPHATE PRIMASE"/>
    <property type="match status" value="1"/>
</dbReference>
<dbReference type="AlphaFoldDB" id="A0A1G2D2K6"/>
<dbReference type="InterPro" id="IPR051612">
    <property type="entry name" value="Teichoic_Acid_Biosynth"/>
</dbReference>
<proteinExistence type="predicted"/>
<dbReference type="PANTHER" id="PTHR37316:SF3">
    <property type="entry name" value="TEICHOIC ACID GLYCEROL-PHOSPHATE TRANSFERASE"/>
    <property type="match status" value="1"/>
</dbReference>
<dbReference type="Pfam" id="PF04464">
    <property type="entry name" value="Glyphos_transf"/>
    <property type="match status" value="1"/>
</dbReference>
<dbReference type="InterPro" id="IPR043148">
    <property type="entry name" value="TagF_C"/>
</dbReference>
<sequence length="476" mass="55694">MTAHTTLTTELSYRDNPNPNAKIGFVVFYPFQYYVFKNVYEHLKDGAEFIVDEGAFFPTKQPPELIGRVVALLKKQGVYFRILPYGEYFHECRLENFFSGYSGLVSLWMYGCLRFHCNLRRRKIHLTYGIGKDLITYGIWKRKFDLILAYGERDQRIFSLYTQSEAVGNPKFDDWFNEKFDTELSEEIRARLDPQKKTMLYLPTHSDLCSIDVIADELKKLTKNYNVIVKFHYYTPPEEPERVQKLKDPRIICLNDDADLITLLKISDVVLSDNSSVIFDVILADKPLIATDFLSDEYLDWKHGEYKPYRRGIAAGLTYSGSIEQKIKKEGLIVTLKRPEELPRAVRGALEDSVFYKASRKKLRKELFSFHDGTCGERAAMAIKNFLATKELPEKPLLWHLIENLGTMKRLTTWLEEKIRETETPKPSESGIFVKKFAEKQVFKTIFFLMVKLEDFLRLKFFVFVRKVRPAEKFPE</sequence>
<accession>A0A1G2D2K6</accession>